<sequence>MLCRFLSLRFQAANVCKLAATRRTTSLTFNLLLHTSRACKGTPKKPDETEKVTEKKADSDLSNLIKRTDSLNIDERPSVAVLLAGCGHWDGTLPVEAVSLAIHLDRRNIKADYYAGTHRIEWAINHSLGDGHIRYPHEFAEPEALRIAHDDARRIMEATIIHDTENLIDYKCNRFYGGLFIPGGDGTTNWLFLKDMWPVVHSFANGKKERPIGTISNGGYGTAEVLSGVKITIGKTEETVSNFLEDQWVKYMTESGANLQAGGVRDVVHCETYNIYSTPGHLAYDSHHYYDIYLGVGKLVDAMKENIERWQIDNNSDCN</sequence>
<dbReference type="AlphaFoldDB" id="A0ABD2XPP8"/>
<dbReference type="SUPFAM" id="SSF52317">
    <property type="entry name" value="Class I glutamine amidotransferase-like"/>
    <property type="match status" value="1"/>
</dbReference>
<accession>A0ABD2XPP8</accession>
<evidence type="ECO:0000313" key="1">
    <source>
        <dbReference type="EMBL" id="KAL3407436.1"/>
    </source>
</evidence>
<keyword evidence="2" id="KW-1185">Reference proteome</keyword>
<organism evidence="1 2">
    <name type="scientific">Trichogramma kaykai</name>
    <dbReference type="NCBI Taxonomy" id="54128"/>
    <lineage>
        <taxon>Eukaryota</taxon>
        <taxon>Metazoa</taxon>
        <taxon>Ecdysozoa</taxon>
        <taxon>Arthropoda</taxon>
        <taxon>Hexapoda</taxon>
        <taxon>Insecta</taxon>
        <taxon>Pterygota</taxon>
        <taxon>Neoptera</taxon>
        <taxon>Endopterygota</taxon>
        <taxon>Hymenoptera</taxon>
        <taxon>Apocrita</taxon>
        <taxon>Proctotrupomorpha</taxon>
        <taxon>Chalcidoidea</taxon>
        <taxon>Trichogrammatidae</taxon>
        <taxon>Trichogramma</taxon>
    </lineage>
</organism>
<reference evidence="1 2" key="1">
    <citation type="journal article" date="2024" name="bioRxiv">
        <title>A reference genome for Trichogramma kaykai: A tiny desert-dwelling parasitoid wasp with competing sex-ratio distorters.</title>
        <authorList>
            <person name="Culotta J."/>
            <person name="Lindsey A.R."/>
        </authorList>
    </citation>
    <scope>NUCLEOTIDE SEQUENCE [LARGE SCALE GENOMIC DNA]</scope>
    <source>
        <strain evidence="1 2">KSX58</strain>
    </source>
</reference>
<dbReference type="Proteomes" id="UP001627154">
    <property type="component" value="Unassembled WGS sequence"/>
</dbReference>
<comment type="caution">
    <text evidence="1">The sequence shown here is derived from an EMBL/GenBank/DDBJ whole genome shotgun (WGS) entry which is preliminary data.</text>
</comment>
<name>A0ABD2XPP8_9HYME</name>
<proteinExistence type="predicted"/>
<protein>
    <recommendedName>
        <fullName evidence="3">DJ-1/PfpI domain-containing protein</fullName>
    </recommendedName>
</protein>
<dbReference type="Gene3D" id="3.40.50.880">
    <property type="match status" value="1"/>
</dbReference>
<evidence type="ECO:0000313" key="2">
    <source>
        <dbReference type="Proteomes" id="UP001627154"/>
    </source>
</evidence>
<evidence type="ECO:0008006" key="3">
    <source>
        <dbReference type="Google" id="ProtNLM"/>
    </source>
</evidence>
<gene>
    <name evidence="1" type="ORF">TKK_000426</name>
</gene>
<dbReference type="InterPro" id="IPR029062">
    <property type="entry name" value="Class_I_gatase-like"/>
</dbReference>
<dbReference type="EMBL" id="JBJJXI010000007">
    <property type="protein sequence ID" value="KAL3407436.1"/>
    <property type="molecule type" value="Genomic_DNA"/>
</dbReference>